<evidence type="ECO:0000256" key="1">
    <source>
        <dbReference type="SAM" id="MobiDB-lite"/>
    </source>
</evidence>
<proteinExistence type="predicted"/>
<evidence type="ECO:0008006" key="4">
    <source>
        <dbReference type="Google" id="ProtNLM"/>
    </source>
</evidence>
<feature type="region of interest" description="Disordered" evidence="1">
    <location>
        <begin position="1"/>
        <end position="52"/>
    </location>
</feature>
<dbReference type="Proteomes" id="UP000292298">
    <property type="component" value="Unassembled WGS sequence"/>
</dbReference>
<dbReference type="AlphaFoldDB" id="A0A4Q8D1V0"/>
<organism evidence="2 3">
    <name type="scientific">Spiribacter vilamensis</name>
    <dbReference type="NCBI Taxonomy" id="531306"/>
    <lineage>
        <taxon>Bacteria</taxon>
        <taxon>Pseudomonadati</taxon>
        <taxon>Pseudomonadota</taxon>
        <taxon>Gammaproteobacteria</taxon>
        <taxon>Chromatiales</taxon>
        <taxon>Ectothiorhodospiraceae</taxon>
        <taxon>Spiribacter</taxon>
    </lineage>
</organism>
<evidence type="ECO:0000313" key="3">
    <source>
        <dbReference type="Proteomes" id="UP000292298"/>
    </source>
</evidence>
<feature type="compositionally biased region" description="Gly residues" evidence="1">
    <location>
        <begin position="117"/>
        <end position="137"/>
    </location>
</feature>
<dbReference type="RefSeq" id="WP_130503538.1">
    <property type="nucleotide sequence ID" value="NZ_SHLI01000001.1"/>
</dbReference>
<feature type="region of interest" description="Disordered" evidence="1">
    <location>
        <begin position="113"/>
        <end position="137"/>
    </location>
</feature>
<feature type="compositionally biased region" description="Polar residues" evidence="1">
    <location>
        <begin position="28"/>
        <end position="38"/>
    </location>
</feature>
<accession>A0A4Q8D1V0</accession>
<reference evidence="2 3" key="1">
    <citation type="submission" date="2019-02" db="EMBL/GenBank/DDBJ databases">
        <title>Genomic Encyclopedia of Type Strains, Phase IV (KMG-IV): sequencing the most valuable type-strain genomes for metagenomic binning, comparative biology and taxonomic classification.</title>
        <authorList>
            <person name="Goeker M."/>
        </authorList>
    </citation>
    <scope>NUCLEOTIDE SEQUENCE [LARGE SCALE GENOMIC DNA]</scope>
    <source>
        <strain evidence="2 3">DSM 21056</strain>
    </source>
</reference>
<keyword evidence="3" id="KW-1185">Reference proteome</keyword>
<protein>
    <recommendedName>
        <fullName evidence="4">Cytoplasmic protein</fullName>
    </recommendedName>
</protein>
<comment type="caution">
    <text evidence="2">The sequence shown here is derived from an EMBL/GenBank/DDBJ whole genome shotgun (WGS) entry which is preliminary data.</text>
</comment>
<name>A0A4Q8D1V0_9GAMM</name>
<evidence type="ECO:0000313" key="2">
    <source>
        <dbReference type="EMBL" id="RZU99294.1"/>
    </source>
</evidence>
<gene>
    <name evidence="2" type="ORF">EV698_1579</name>
</gene>
<feature type="compositionally biased region" description="Polar residues" evidence="1">
    <location>
        <begin position="9"/>
        <end position="19"/>
    </location>
</feature>
<sequence length="137" mass="14580">MTDPETQETLDQLTVNTDGLYQEENFTDRQVGSIQRLSPVTRDGRPDDSRPVLYLGNTQVMTPVGALPLNFELDAGSLEEAAKAFPAAAQVALEQAMEQLKEMQREQASQIMTPDQMGGGGAPGGGGGMPGGGIQMR</sequence>
<dbReference type="EMBL" id="SHLI01000001">
    <property type="protein sequence ID" value="RZU99294.1"/>
    <property type="molecule type" value="Genomic_DNA"/>
</dbReference>
<dbReference type="OrthoDB" id="9792397at2"/>